<dbReference type="PROSITE" id="PS50928">
    <property type="entry name" value="ABC_TM1"/>
    <property type="match status" value="1"/>
</dbReference>
<evidence type="ECO:0000256" key="1">
    <source>
        <dbReference type="ARBA" id="ARBA00004651"/>
    </source>
</evidence>
<name>A0A0H5SF86_HERHM</name>
<evidence type="ECO:0000256" key="2">
    <source>
        <dbReference type="ARBA" id="ARBA00022448"/>
    </source>
</evidence>
<sequence length="343" mass="38779">MEINKAASKTRDFKLKGLNILSALKGKLAFDFRTVLPVTSVLIAIITDVFIPNHKNLKHPELMHYRYFLYISLFAAVLFTVLSLFIKKIRDRYGYRGYFLTGVYIFLTFLNIITAKLLLLPQIYFPSIARIFEVFFDDTKLLLTCIGSSFMLLVKGIFIGFCLGMICGIAIGWSKRCNYWIFPIIRILGPIPSSTWTPLALVIFPNAKSAAVFLIAFGVWFQITVLTCSGIKSVNKAYFEVASTLGARDRHNLFKIALPAAAPTIFMGFFNATCSSFVALMAAEMIGCKSGLGWYVNWQKQMLAYANVYAGLIIIAVFCYVLVTLQFRIRDKLLSWQEGIVKW</sequence>
<dbReference type="Proteomes" id="UP000236497">
    <property type="component" value="Unassembled WGS sequence"/>
</dbReference>
<dbReference type="Pfam" id="PF00528">
    <property type="entry name" value="BPD_transp_1"/>
    <property type="match status" value="1"/>
</dbReference>
<dbReference type="GO" id="GO:0055085">
    <property type="term" value="P:transmembrane transport"/>
    <property type="evidence" value="ECO:0007669"/>
    <property type="project" value="InterPro"/>
</dbReference>
<evidence type="ECO:0000256" key="6">
    <source>
        <dbReference type="ARBA" id="ARBA00023136"/>
    </source>
</evidence>
<protein>
    <submittedName>
        <fullName evidence="9">Putative membrane protein</fullName>
    </submittedName>
</protein>
<gene>
    <name evidence="9" type="ORF">HHT355_0886</name>
</gene>
<feature type="transmembrane region" description="Helical" evidence="7">
    <location>
        <begin position="210"/>
        <end position="231"/>
    </location>
</feature>
<feature type="domain" description="ABC transmembrane type-1" evidence="8">
    <location>
        <begin position="146"/>
        <end position="326"/>
    </location>
</feature>
<dbReference type="SUPFAM" id="SSF161098">
    <property type="entry name" value="MetI-like"/>
    <property type="match status" value="1"/>
</dbReference>
<organism evidence="9 10">
    <name type="scientific">Herbinix hemicellulosilytica</name>
    <dbReference type="NCBI Taxonomy" id="1564487"/>
    <lineage>
        <taxon>Bacteria</taxon>
        <taxon>Bacillati</taxon>
        <taxon>Bacillota</taxon>
        <taxon>Clostridia</taxon>
        <taxon>Lachnospirales</taxon>
        <taxon>Lachnospiraceae</taxon>
        <taxon>Herbinix</taxon>
    </lineage>
</organism>
<keyword evidence="4 7" id="KW-0812">Transmembrane</keyword>
<dbReference type="EMBL" id="CVTD020000010">
    <property type="protein sequence ID" value="CRZ34089.1"/>
    <property type="molecule type" value="Genomic_DNA"/>
</dbReference>
<accession>A0A0H5SF86</accession>
<feature type="transmembrane region" description="Helical" evidence="7">
    <location>
        <begin position="67"/>
        <end position="86"/>
    </location>
</feature>
<dbReference type="InterPro" id="IPR035906">
    <property type="entry name" value="MetI-like_sf"/>
</dbReference>
<evidence type="ECO:0000256" key="3">
    <source>
        <dbReference type="ARBA" id="ARBA00022475"/>
    </source>
</evidence>
<keyword evidence="2 7" id="KW-0813">Transport</keyword>
<evidence type="ECO:0000256" key="4">
    <source>
        <dbReference type="ARBA" id="ARBA00022692"/>
    </source>
</evidence>
<feature type="transmembrane region" description="Helical" evidence="7">
    <location>
        <begin position="302"/>
        <end position="323"/>
    </location>
</feature>
<proteinExistence type="inferred from homology"/>
<feature type="transmembrane region" description="Helical" evidence="7">
    <location>
        <begin position="141"/>
        <end position="172"/>
    </location>
</feature>
<feature type="transmembrane region" description="Helical" evidence="7">
    <location>
        <begin position="28"/>
        <end position="47"/>
    </location>
</feature>
<evidence type="ECO:0000256" key="5">
    <source>
        <dbReference type="ARBA" id="ARBA00022989"/>
    </source>
</evidence>
<keyword evidence="6 7" id="KW-0472">Membrane</keyword>
<evidence type="ECO:0000313" key="9">
    <source>
        <dbReference type="EMBL" id="CRZ34089.1"/>
    </source>
</evidence>
<feature type="transmembrane region" description="Helical" evidence="7">
    <location>
        <begin position="98"/>
        <end position="121"/>
    </location>
</feature>
<comment type="similarity">
    <text evidence="7">Belongs to the binding-protein-dependent transport system permease family.</text>
</comment>
<dbReference type="Gene3D" id="1.10.3720.10">
    <property type="entry name" value="MetI-like"/>
    <property type="match status" value="1"/>
</dbReference>
<reference evidence="9 10" key="1">
    <citation type="submission" date="2015-06" db="EMBL/GenBank/DDBJ databases">
        <authorList>
            <person name="Wibberg Daniel"/>
        </authorList>
    </citation>
    <scope>NUCLEOTIDE SEQUENCE [LARGE SCALE GENOMIC DNA]</scope>
    <source>
        <strain evidence="9 10">T3/55T</strain>
    </source>
</reference>
<dbReference type="RefSeq" id="WP_158245884.1">
    <property type="nucleotide sequence ID" value="NZ_CVTD020000010.1"/>
</dbReference>
<evidence type="ECO:0000313" key="10">
    <source>
        <dbReference type="Proteomes" id="UP000236497"/>
    </source>
</evidence>
<keyword evidence="3" id="KW-1003">Cell membrane</keyword>
<feature type="transmembrane region" description="Helical" evidence="7">
    <location>
        <begin position="184"/>
        <end position="204"/>
    </location>
</feature>
<feature type="transmembrane region" description="Helical" evidence="7">
    <location>
        <begin position="252"/>
        <end position="282"/>
    </location>
</feature>
<dbReference type="AlphaFoldDB" id="A0A0H5SF86"/>
<dbReference type="PANTHER" id="PTHR30151">
    <property type="entry name" value="ALKANE SULFONATE ABC TRANSPORTER-RELATED, MEMBRANE SUBUNIT"/>
    <property type="match status" value="1"/>
</dbReference>
<evidence type="ECO:0000256" key="7">
    <source>
        <dbReference type="RuleBase" id="RU363032"/>
    </source>
</evidence>
<dbReference type="GO" id="GO:0005886">
    <property type="term" value="C:plasma membrane"/>
    <property type="evidence" value="ECO:0007669"/>
    <property type="project" value="UniProtKB-SubCell"/>
</dbReference>
<evidence type="ECO:0000259" key="8">
    <source>
        <dbReference type="PROSITE" id="PS50928"/>
    </source>
</evidence>
<comment type="subcellular location">
    <subcellularLocation>
        <location evidence="1 7">Cell membrane</location>
        <topology evidence="1 7">Multi-pass membrane protein</topology>
    </subcellularLocation>
</comment>
<keyword evidence="10" id="KW-1185">Reference proteome</keyword>
<dbReference type="PANTHER" id="PTHR30151:SF0">
    <property type="entry name" value="ABC TRANSPORTER PERMEASE PROTEIN MJ0413-RELATED"/>
    <property type="match status" value="1"/>
</dbReference>
<keyword evidence="5 7" id="KW-1133">Transmembrane helix</keyword>
<dbReference type="InterPro" id="IPR000515">
    <property type="entry name" value="MetI-like"/>
</dbReference>
<dbReference type="CDD" id="cd06261">
    <property type="entry name" value="TM_PBP2"/>
    <property type="match status" value="1"/>
</dbReference>